<keyword evidence="4" id="KW-1185">Reference proteome</keyword>
<dbReference type="AlphaFoldDB" id="A0A1X0AH05"/>
<dbReference type="InterPro" id="IPR023346">
    <property type="entry name" value="Lysozyme-like_dom_sf"/>
</dbReference>
<sequence>MQTGADGAAGSYRQGWSAVSGLDADTNATAADGRSAGEQGRGGASGVRDSARSQAAAIAPATGTPAGSRLMVSTMDERLAAMQQQIDTTKAQNRLLAARLRQVAQAYRASAAMGGGGRGMGGMGMPSFGGGGGGMPTGGGGGGGIPGLNALSSLSSLGRGGPGGVRSASASRSLANSEPVPSGPGAEAFRAAIHRALDIKGITDPVARRYWEIGMMVVAKRESDFNNVAVNNWDSNAKAGDPTVGTLQFKGTTFDAYHEPGTSHDRRDNVAQAAAFVNYAMGRYGVKFDGSDLAARIQQADPTRPAKGY</sequence>
<gene>
    <name evidence="3" type="ORF">BST13_27565</name>
</gene>
<feature type="region of interest" description="Disordered" evidence="2">
    <location>
        <begin position="156"/>
        <end position="183"/>
    </location>
</feature>
<organism evidence="3 4">
    <name type="scientific">Mycobacterium aquaticum</name>
    <dbReference type="NCBI Taxonomy" id="1927124"/>
    <lineage>
        <taxon>Bacteria</taxon>
        <taxon>Bacillati</taxon>
        <taxon>Actinomycetota</taxon>
        <taxon>Actinomycetes</taxon>
        <taxon>Mycobacteriales</taxon>
        <taxon>Mycobacteriaceae</taxon>
        <taxon>Mycobacterium</taxon>
    </lineage>
</organism>
<comment type="caution">
    <text evidence="3">The sequence shown here is derived from an EMBL/GenBank/DDBJ whole genome shotgun (WGS) entry which is preliminary data.</text>
</comment>
<feature type="region of interest" description="Disordered" evidence="2">
    <location>
        <begin position="23"/>
        <end position="68"/>
    </location>
</feature>
<evidence type="ECO:0000256" key="2">
    <source>
        <dbReference type="SAM" id="MobiDB-lite"/>
    </source>
</evidence>
<dbReference type="Proteomes" id="UP000192448">
    <property type="component" value="Unassembled WGS sequence"/>
</dbReference>
<dbReference type="SUPFAM" id="SSF53955">
    <property type="entry name" value="Lysozyme-like"/>
    <property type="match status" value="1"/>
</dbReference>
<evidence type="ECO:0000256" key="1">
    <source>
        <dbReference type="SAM" id="Coils"/>
    </source>
</evidence>
<proteinExistence type="predicted"/>
<evidence type="ECO:0008006" key="5">
    <source>
        <dbReference type="Google" id="ProtNLM"/>
    </source>
</evidence>
<feature type="coiled-coil region" evidence="1">
    <location>
        <begin position="72"/>
        <end position="99"/>
    </location>
</feature>
<feature type="compositionally biased region" description="Low complexity" evidence="2">
    <location>
        <begin position="52"/>
        <end position="67"/>
    </location>
</feature>
<accession>A0A1X0AH05</accession>
<evidence type="ECO:0000313" key="3">
    <source>
        <dbReference type="EMBL" id="ORA29347.1"/>
    </source>
</evidence>
<dbReference type="STRING" id="1927124.BST13_27565"/>
<keyword evidence="1" id="KW-0175">Coiled coil</keyword>
<reference evidence="3 4" key="1">
    <citation type="submission" date="2017-02" db="EMBL/GenBank/DDBJ databases">
        <title>The new phylogeny of genus Mycobacterium.</title>
        <authorList>
            <person name="Tortoli E."/>
            <person name="Trovato A."/>
            <person name="Cirillo D.M."/>
        </authorList>
    </citation>
    <scope>NUCLEOTIDE SEQUENCE [LARGE SCALE GENOMIC DNA]</scope>
    <source>
        <strain evidence="3 4">RW6</strain>
    </source>
</reference>
<name>A0A1X0AH05_9MYCO</name>
<dbReference type="EMBL" id="MVHF01000036">
    <property type="protein sequence ID" value="ORA29347.1"/>
    <property type="molecule type" value="Genomic_DNA"/>
</dbReference>
<protein>
    <recommendedName>
        <fullName evidence="5">Transglycosylase SLT domain-containing protein</fullName>
    </recommendedName>
</protein>
<evidence type="ECO:0000313" key="4">
    <source>
        <dbReference type="Proteomes" id="UP000192448"/>
    </source>
</evidence>
<feature type="compositionally biased region" description="Low complexity" evidence="2">
    <location>
        <begin position="165"/>
        <end position="177"/>
    </location>
</feature>